<evidence type="ECO:0000313" key="3">
    <source>
        <dbReference type="Proteomes" id="UP001107558"/>
    </source>
</evidence>
<keyword evidence="1" id="KW-0812">Transmembrane</keyword>
<comment type="caution">
    <text evidence="2">The sequence shown here is derived from an EMBL/GenBank/DDBJ whole genome shotgun (WGS) entry which is preliminary data.</text>
</comment>
<dbReference type="Proteomes" id="UP001107558">
    <property type="component" value="Chromosome 4"/>
</dbReference>
<feature type="transmembrane region" description="Helical" evidence="1">
    <location>
        <begin position="7"/>
        <end position="25"/>
    </location>
</feature>
<keyword evidence="1" id="KW-1133">Transmembrane helix</keyword>
<name>A0A9J6BCP5_POLVA</name>
<dbReference type="AlphaFoldDB" id="A0A9J6BCP5"/>
<keyword evidence="1" id="KW-0472">Membrane</keyword>
<feature type="transmembrane region" description="Helical" evidence="1">
    <location>
        <begin position="67"/>
        <end position="84"/>
    </location>
</feature>
<feature type="transmembrane region" description="Helical" evidence="1">
    <location>
        <begin position="96"/>
        <end position="116"/>
    </location>
</feature>
<evidence type="ECO:0000256" key="1">
    <source>
        <dbReference type="SAM" id="Phobius"/>
    </source>
</evidence>
<gene>
    <name evidence="2" type="ORF">PVAND_015396</name>
</gene>
<dbReference type="OrthoDB" id="10304422at2759"/>
<keyword evidence="3" id="KW-1185">Reference proteome</keyword>
<organism evidence="2 3">
    <name type="scientific">Polypedilum vanderplanki</name>
    <name type="common">Sleeping chironomid midge</name>
    <dbReference type="NCBI Taxonomy" id="319348"/>
    <lineage>
        <taxon>Eukaryota</taxon>
        <taxon>Metazoa</taxon>
        <taxon>Ecdysozoa</taxon>
        <taxon>Arthropoda</taxon>
        <taxon>Hexapoda</taxon>
        <taxon>Insecta</taxon>
        <taxon>Pterygota</taxon>
        <taxon>Neoptera</taxon>
        <taxon>Endopterygota</taxon>
        <taxon>Diptera</taxon>
        <taxon>Nematocera</taxon>
        <taxon>Chironomoidea</taxon>
        <taxon>Chironomidae</taxon>
        <taxon>Chironominae</taxon>
        <taxon>Polypedilum</taxon>
        <taxon>Polypedilum</taxon>
    </lineage>
</organism>
<accession>A0A9J6BCP5</accession>
<proteinExistence type="predicted"/>
<evidence type="ECO:0000313" key="2">
    <source>
        <dbReference type="EMBL" id="KAG5667415.1"/>
    </source>
</evidence>
<evidence type="ECO:0008006" key="4">
    <source>
        <dbReference type="Google" id="ProtNLM"/>
    </source>
</evidence>
<sequence length="161" mass="18605">MSNITKTSWIISIFNVCCCTIFFFYKYLVFYGYMRISTNGVQDRHKIVSSLPFNPNETHFFTADIDFIFEISAYFLGILFNALLPLGVNTAQEKDAFFFFPGFYVTSIWLTIVTLIQGIRFALLPFIGYSVLNLLFTALVVAIHRMILKEKRRGGKYNGRI</sequence>
<feature type="transmembrane region" description="Helical" evidence="1">
    <location>
        <begin position="122"/>
        <end position="143"/>
    </location>
</feature>
<protein>
    <recommendedName>
        <fullName evidence="4">Transmembrane protein</fullName>
    </recommendedName>
</protein>
<reference evidence="2" key="1">
    <citation type="submission" date="2021-03" db="EMBL/GenBank/DDBJ databases">
        <title>Chromosome level genome of the anhydrobiotic midge Polypedilum vanderplanki.</title>
        <authorList>
            <person name="Yoshida Y."/>
            <person name="Kikawada T."/>
            <person name="Gusev O."/>
        </authorList>
    </citation>
    <scope>NUCLEOTIDE SEQUENCE</scope>
    <source>
        <strain evidence="2">NIAS01</strain>
        <tissue evidence="2">Whole body or cell culture</tissue>
    </source>
</reference>
<dbReference type="EMBL" id="JADBJN010000004">
    <property type="protein sequence ID" value="KAG5667415.1"/>
    <property type="molecule type" value="Genomic_DNA"/>
</dbReference>